<evidence type="ECO:0000313" key="2">
    <source>
        <dbReference type="EMBL" id="PRX20374.1"/>
    </source>
</evidence>
<sequence>MLTAADYLEITSSAARKQWRSIIERSKPSEGRRQVAFIPVETLTCLAASLVVDHRRYGGSTSHKAVEPVPSLAELFKRPNSSVLAKMANLDGSRTNGARHEMEVAARLLNDENELASTYRLVIQAARDVGITAGALPDFLALEDDDSPMTFLGQEEIKPGDLAGVVRQRLSDTIDQLTEKMLTATIRVGQHRFARDVLRNHDHQCVFCGLAVAFDGRRTPRLLLASHIKPWRDCDSRERLDIANGLTACPTHDVAFDTGLITVTPELRIEVRPDLAAAAATNSGVSAAFGRPPLAEHLLLPAGALRPQPVYLEWHRTRIYGGNA</sequence>
<keyword evidence="2" id="KW-0540">Nuclease</keyword>
<organism evidence="2 3">
    <name type="scientific">Actinoplanes italicus</name>
    <dbReference type="NCBI Taxonomy" id="113567"/>
    <lineage>
        <taxon>Bacteria</taxon>
        <taxon>Bacillati</taxon>
        <taxon>Actinomycetota</taxon>
        <taxon>Actinomycetes</taxon>
        <taxon>Micromonosporales</taxon>
        <taxon>Micromonosporaceae</taxon>
        <taxon>Actinoplanes</taxon>
    </lineage>
</organism>
<protein>
    <submittedName>
        <fullName evidence="2">Putative restriction endonuclease</fullName>
    </submittedName>
</protein>
<dbReference type="InterPro" id="IPR003615">
    <property type="entry name" value="HNH_nuc"/>
</dbReference>
<keyword evidence="3" id="KW-1185">Reference proteome</keyword>
<reference evidence="2 3" key="1">
    <citation type="submission" date="2018-03" db="EMBL/GenBank/DDBJ databases">
        <title>Genomic Encyclopedia of Archaeal and Bacterial Type Strains, Phase II (KMG-II): from individual species to whole genera.</title>
        <authorList>
            <person name="Goeker M."/>
        </authorList>
    </citation>
    <scope>NUCLEOTIDE SEQUENCE [LARGE SCALE GENOMIC DNA]</scope>
    <source>
        <strain evidence="2 3">DSM 43146</strain>
    </source>
</reference>
<dbReference type="GO" id="GO:0004519">
    <property type="term" value="F:endonuclease activity"/>
    <property type="evidence" value="ECO:0007669"/>
    <property type="project" value="UniProtKB-KW"/>
</dbReference>
<evidence type="ECO:0000259" key="1">
    <source>
        <dbReference type="Pfam" id="PF13391"/>
    </source>
</evidence>
<dbReference type="EMBL" id="PVMZ01000008">
    <property type="protein sequence ID" value="PRX20374.1"/>
    <property type="molecule type" value="Genomic_DNA"/>
</dbReference>
<keyword evidence="2" id="KW-0378">Hydrolase</keyword>
<name>A0A2T0KB33_9ACTN</name>
<keyword evidence="2" id="KW-0255">Endonuclease</keyword>
<dbReference type="AlphaFoldDB" id="A0A2T0KB33"/>
<comment type="caution">
    <text evidence="2">The sequence shown here is derived from an EMBL/GenBank/DDBJ whole genome shotgun (WGS) entry which is preliminary data.</text>
</comment>
<evidence type="ECO:0000313" key="3">
    <source>
        <dbReference type="Proteomes" id="UP000239415"/>
    </source>
</evidence>
<dbReference type="Proteomes" id="UP000239415">
    <property type="component" value="Unassembled WGS sequence"/>
</dbReference>
<proteinExistence type="predicted"/>
<accession>A0A2T0KB33</accession>
<gene>
    <name evidence="2" type="ORF">CLV67_108172</name>
</gene>
<dbReference type="Pfam" id="PF13391">
    <property type="entry name" value="HNH_2"/>
    <property type="match status" value="1"/>
</dbReference>
<dbReference type="OrthoDB" id="9811869at2"/>
<feature type="domain" description="HNH nuclease" evidence="1">
    <location>
        <begin position="205"/>
        <end position="263"/>
    </location>
</feature>